<dbReference type="PANTHER" id="PTHR43861:SF1">
    <property type="entry name" value="TRANS-ACONITATE 2-METHYLTRANSFERASE"/>
    <property type="match status" value="1"/>
</dbReference>
<evidence type="ECO:0000313" key="5">
    <source>
        <dbReference type="EMBL" id="EON32490.1"/>
    </source>
</evidence>
<feature type="region of interest" description="Disordered" evidence="3">
    <location>
        <begin position="1"/>
        <end position="22"/>
    </location>
</feature>
<evidence type="ECO:0000256" key="2">
    <source>
        <dbReference type="ARBA" id="ARBA00022679"/>
    </source>
</evidence>
<name>R7Y908_9ACTN</name>
<gene>
    <name evidence="5" type="ORF">GTC6_11856</name>
</gene>
<dbReference type="GO" id="GO:0032259">
    <property type="term" value="P:methylation"/>
    <property type="evidence" value="ECO:0007669"/>
    <property type="project" value="UniProtKB-KW"/>
</dbReference>
<reference evidence="5 6" key="1">
    <citation type="journal article" date="2013" name="Genome Announc.">
        <title>Draft Genome Sequence of a Benzothiophene-Desulfurizing Bacterium, Gordona terrae Strain C-6.</title>
        <authorList>
            <person name="Wang W."/>
            <person name="Ma T."/>
            <person name="Ren Y."/>
            <person name="Li G."/>
        </authorList>
    </citation>
    <scope>NUCLEOTIDE SEQUENCE [LARGE SCALE GENOMIC DNA]</scope>
    <source>
        <strain evidence="5 6">C-6</strain>
    </source>
</reference>
<proteinExistence type="predicted"/>
<dbReference type="RefSeq" id="WP_010842791.1">
    <property type="nucleotide sequence ID" value="NZ_AQPW01000012.1"/>
</dbReference>
<dbReference type="CDD" id="cd02440">
    <property type="entry name" value="AdoMet_MTases"/>
    <property type="match status" value="1"/>
</dbReference>
<keyword evidence="1 5" id="KW-0489">Methyltransferase</keyword>
<evidence type="ECO:0000256" key="3">
    <source>
        <dbReference type="SAM" id="MobiDB-lite"/>
    </source>
</evidence>
<dbReference type="InterPro" id="IPR029063">
    <property type="entry name" value="SAM-dependent_MTases_sf"/>
</dbReference>
<evidence type="ECO:0000256" key="1">
    <source>
        <dbReference type="ARBA" id="ARBA00022603"/>
    </source>
</evidence>
<dbReference type="Pfam" id="PF13649">
    <property type="entry name" value="Methyltransf_25"/>
    <property type="match status" value="1"/>
</dbReference>
<dbReference type="InterPro" id="IPR041698">
    <property type="entry name" value="Methyltransf_25"/>
</dbReference>
<comment type="caution">
    <text evidence="5">The sequence shown here is derived from an EMBL/GenBank/DDBJ whole genome shotgun (WGS) entry which is preliminary data.</text>
</comment>
<feature type="compositionally biased region" description="Basic and acidic residues" evidence="3">
    <location>
        <begin position="9"/>
        <end position="22"/>
    </location>
</feature>
<dbReference type="Gene3D" id="3.40.50.150">
    <property type="entry name" value="Vaccinia Virus protein VP39"/>
    <property type="match status" value="1"/>
</dbReference>
<dbReference type="Proteomes" id="UP000013569">
    <property type="component" value="Unassembled WGS sequence"/>
</dbReference>
<evidence type="ECO:0000313" key="6">
    <source>
        <dbReference type="Proteomes" id="UP000013569"/>
    </source>
</evidence>
<feature type="domain" description="Methyltransferase" evidence="4">
    <location>
        <begin position="66"/>
        <end position="162"/>
    </location>
</feature>
<dbReference type="EMBL" id="AQPW01000012">
    <property type="protein sequence ID" value="EON32490.1"/>
    <property type="molecule type" value="Genomic_DNA"/>
</dbReference>
<dbReference type="GO" id="GO:0008168">
    <property type="term" value="F:methyltransferase activity"/>
    <property type="evidence" value="ECO:0007669"/>
    <property type="project" value="UniProtKB-KW"/>
</dbReference>
<sequence>MTSTHHHHPAGDRHAHAGHAGDHIHDHADHARLAAVLDLDAELMADYLDDAARLIEESSTHAPARIADLGAGTGTGTEALARHFPQAQIIAVDGSPDMVALVERRARAGGFADRVTAVVADLDDGLPPLGSPDVVWAAMSLHHVAEPQRLLREAATTLAPDGIVVITEMAGVPRFLPAHEDTELRALQERCETAATEAGWEALVDWTDAFDAAGYDVLRVETLRVERSDPGQSVARYARHWFTQFRLRLAETLDPADLARLEDLTDDSDSDAQRRLDDLTLSAGRLLWIARPRTTAIPTPESEQR</sequence>
<dbReference type="AlphaFoldDB" id="R7Y908"/>
<evidence type="ECO:0000259" key="4">
    <source>
        <dbReference type="Pfam" id="PF13649"/>
    </source>
</evidence>
<organism evidence="5 6">
    <name type="scientific">Gordonia terrae C-6</name>
    <dbReference type="NCBI Taxonomy" id="1316928"/>
    <lineage>
        <taxon>Bacteria</taxon>
        <taxon>Bacillati</taxon>
        <taxon>Actinomycetota</taxon>
        <taxon>Actinomycetes</taxon>
        <taxon>Mycobacteriales</taxon>
        <taxon>Gordoniaceae</taxon>
        <taxon>Gordonia</taxon>
    </lineage>
</organism>
<dbReference type="PATRIC" id="fig|1316928.3.peg.2380"/>
<dbReference type="SUPFAM" id="SSF53335">
    <property type="entry name" value="S-adenosyl-L-methionine-dependent methyltransferases"/>
    <property type="match status" value="1"/>
</dbReference>
<keyword evidence="2 5" id="KW-0808">Transferase</keyword>
<dbReference type="OrthoDB" id="3382693at2"/>
<accession>R7Y908</accession>
<dbReference type="PANTHER" id="PTHR43861">
    <property type="entry name" value="TRANS-ACONITATE 2-METHYLTRANSFERASE-RELATED"/>
    <property type="match status" value="1"/>
</dbReference>
<protein>
    <submittedName>
        <fullName evidence="5">Methyltransferase type 11</fullName>
    </submittedName>
</protein>